<keyword evidence="3" id="KW-1185">Reference proteome</keyword>
<evidence type="ECO:0000313" key="3">
    <source>
        <dbReference type="Proteomes" id="UP000235388"/>
    </source>
</evidence>
<feature type="compositionally biased region" description="Pro residues" evidence="1">
    <location>
        <begin position="53"/>
        <end position="64"/>
    </location>
</feature>
<reference evidence="2 3" key="1">
    <citation type="submission" date="2017-11" db="EMBL/GenBank/DDBJ databases">
        <title>De novo assembly and phasing of dikaryotic genomes from two isolates of Puccinia coronata f. sp. avenae, the causal agent of oat crown rust.</title>
        <authorList>
            <person name="Miller M.E."/>
            <person name="Zhang Y."/>
            <person name="Omidvar V."/>
            <person name="Sperschneider J."/>
            <person name="Schwessinger B."/>
            <person name="Raley C."/>
            <person name="Palmer J.M."/>
            <person name="Garnica D."/>
            <person name="Upadhyaya N."/>
            <person name="Rathjen J."/>
            <person name="Taylor J.M."/>
            <person name="Park R.F."/>
            <person name="Dodds P.N."/>
            <person name="Hirsch C.D."/>
            <person name="Kianian S.F."/>
            <person name="Figueroa M."/>
        </authorList>
    </citation>
    <scope>NUCLEOTIDE SEQUENCE [LARGE SCALE GENOMIC DNA]</scope>
    <source>
        <strain evidence="2">12NC29</strain>
    </source>
</reference>
<feature type="compositionally biased region" description="Pro residues" evidence="1">
    <location>
        <begin position="92"/>
        <end position="111"/>
    </location>
</feature>
<proteinExistence type="predicted"/>
<evidence type="ECO:0000256" key="1">
    <source>
        <dbReference type="SAM" id="MobiDB-lite"/>
    </source>
</evidence>
<dbReference type="Proteomes" id="UP000235388">
    <property type="component" value="Unassembled WGS sequence"/>
</dbReference>
<feature type="compositionally biased region" description="Pro residues" evidence="1">
    <location>
        <begin position="72"/>
        <end position="84"/>
    </location>
</feature>
<feature type="region of interest" description="Disordered" evidence="1">
    <location>
        <begin position="1"/>
        <end position="25"/>
    </location>
</feature>
<feature type="compositionally biased region" description="Low complexity" evidence="1">
    <location>
        <begin position="1"/>
        <end position="13"/>
    </location>
</feature>
<gene>
    <name evidence="2" type="ORF">PCANC_27142</name>
</gene>
<name>A0A2N5S2W9_9BASI</name>
<sequence length="127" mass="13464">MAPLHLSSLHLLPTTPPRPPPGSLHSQRFLHWLACSPATPPPFSLPSGLQPLPDSPAPPPPPFSLPRGLQPLPNPPVPPPPPRSLPSSLQPLPDPPVPPYRLAPQQTPPSPATSLLKDLVQLVEACL</sequence>
<evidence type="ECO:0000313" key="2">
    <source>
        <dbReference type="EMBL" id="PLW07571.1"/>
    </source>
</evidence>
<accession>A0A2N5S2W9</accession>
<protein>
    <submittedName>
        <fullName evidence="2">Uncharacterized protein</fullName>
    </submittedName>
</protein>
<organism evidence="2 3">
    <name type="scientific">Puccinia coronata f. sp. avenae</name>
    <dbReference type="NCBI Taxonomy" id="200324"/>
    <lineage>
        <taxon>Eukaryota</taxon>
        <taxon>Fungi</taxon>
        <taxon>Dikarya</taxon>
        <taxon>Basidiomycota</taxon>
        <taxon>Pucciniomycotina</taxon>
        <taxon>Pucciniomycetes</taxon>
        <taxon>Pucciniales</taxon>
        <taxon>Pucciniaceae</taxon>
        <taxon>Puccinia</taxon>
    </lineage>
</organism>
<dbReference type="EMBL" id="PGCJ01001217">
    <property type="protein sequence ID" value="PLW07571.1"/>
    <property type="molecule type" value="Genomic_DNA"/>
</dbReference>
<feature type="region of interest" description="Disordered" evidence="1">
    <location>
        <begin position="43"/>
        <end position="113"/>
    </location>
</feature>
<comment type="caution">
    <text evidence="2">The sequence shown here is derived from an EMBL/GenBank/DDBJ whole genome shotgun (WGS) entry which is preliminary data.</text>
</comment>
<dbReference type="AlphaFoldDB" id="A0A2N5S2W9"/>